<sequence>MIKHIWSVVCQGSIEDKSTNLLSIINILEELTIEGDPSSDKILPLPIQVVTLWTRTNSDIPAQAESRYTFVSPSKTVLKEQPLKINLSKYQRLRARVNFSMLNFTEGSGIYTFCVEYRGNQTEEWTEKASIPIDVNFHTVDKKNTVTKAKKVKIVKA</sequence>
<proteinExistence type="predicted"/>
<name>A0A8J6THC1_9CHLR</name>
<dbReference type="AlphaFoldDB" id="A0A8J6THC1"/>
<evidence type="ECO:0000313" key="2">
    <source>
        <dbReference type="Proteomes" id="UP000614469"/>
    </source>
</evidence>
<organism evidence="1 2">
    <name type="scientific">Candidatus Desulfolinea nitratireducens</name>
    <dbReference type="NCBI Taxonomy" id="2841698"/>
    <lineage>
        <taxon>Bacteria</taxon>
        <taxon>Bacillati</taxon>
        <taxon>Chloroflexota</taxon>
        <taxon>Anaerolineae</taxon>
        <taxon>Anaerolineales</taxon>
        <taxon>Anaerolineales incertae sedis</taxon>
        <taxon>Candidatus Desulfolinea</taxon>
    </lineage>
</organism>
<protein>
    <submittedName>
        <fullName evidence="1">Uncharacterized protein</fullName>
    </submittedName>
</protein>
<evidence type="ECO:0000313" key="1">
    <source>
        <dbReference type="EMBL" id="MBC8336898.1"/>
    </source>
</evidence>
<gene>
    <name evidence="1" type="ORF">H8E29_16700</name>
</gene>
<dbReference type="Proteomes" id="UP000614469">
    <property type="component" value="Unassembled WGS sequence"/>
</dbReference>
<dbReference type="EMBL" id="JACNJN010000208">
    <property type="protein sequence ID" value="MBC8336898.1"/>
    <property type="molecule type" value="Genomic_DNA"/>
</dbReference>
<accession>A0A8J6THC1</accession>
<comment type="caution">
    <text evidence="1">The sequence shown here is derived from an EMBL/GenBank/DDBJ whole genome shotgun (WGS) entry which is preliminary data.</text>
</comment>
<reference evidence="1 2" key="1">
    <citation type="submission" date="2020-08" db="EMBL/GenBank/DDBJ databases">
        <title>Bridging the membrane lipid divide: bacteria of the FCB group superphylum have the potential to synthesize archaeal ether lipids.</title>
        <authorList>
            <person name="Villanueva L."/>
            <person name="Von Meijenfeldt F.A.B."/>
            <person name="Westbye A.B."/>
            <person name="Yadav S."/>
            <person name="Hopmans E.C."/>
            <person name="Dutilh B.E."/>
            <person name="Sinninghe Damste J.S."/>
        </authorList>
    </citation>
    <scope>NUCLEOTIDE SEQUENCE [LARGE SCALE GENOMIC DNA]</scope>
    <source>
        <strain evidence="1">NIOZ-UU36</strain>
    </source>
</reference>